<name>W9XMS1_9EURO</name>
<keyword evidence="2" id="KW-1185">Reference proteome</keyword>
<comment type="caution">
    <text evidence="1">The sequence shown here is derived from an EMBL/GenBank/DDBJ whole genome shotgun (WGS) entry which is preliminary data.</text>
</comment>
<dbReference type="HOGENOM" id="CLU_086085_0_0_1"/>
<organism evidence="1 2">
    <name type="scientific">Cladophialophora psammophila CBS 110553</name>
    <dbReference type="NCBI Taxonomy" id="1182543"/>
    <lineage>
        <taxon>Eukaryota</taxon>
        <taxon>Fungi</taxon>
        <taxon>Dikarya</taxon>
        <taxon>Ascomycota</taxon>
        <taxon>Pezizomycotina</taxon>
        <taxon>Eurotiomycetes</taxon>
        <taxon>Chaetothyriomycetidae</taxon>
        <taxon>Chaetothyriales</taxon>
        <taxon>Herpotrichiellaceae</taxon>
        <taxon>Cladophialophora</taxon>
    </lineage>
</organism>
<sequence length="215" mass="24626">MTAGSLDQYRENVESESQHKLDEVERNLVGGIKELTVNIETRFRRLAEIEEPLQRPFVAEALSKIPPATNPDQAHNDEVLLKDRISEFRALREEKEDVLCRLWNEWEDIQFDLLGLAAEALGKQSIQVAQLQNSAMKPGQRERLEKTIDSAQKIHEEIDHRHTGLGQDLTDFEEAMGQISNRTEKAATDLQQQYNVQKNKLFKGLMHSIEQLAAL</sequence>
<dbReference type="OrthoDB" id="4156944at2759"/>
<gene>
    <name evidence="1" type="ORF">A1O5_05452</name>
</gene>
<evidence type="ECO:0000313" key="1">
    <source>
        <dbReference type="EMBL" id="EXJ71644.1"/>
    </source>
</evidence>
<dbReference type="EMBL" id="AMGX01000007">
    <property type="protein sequence ID" value="EXJ71644.1"/>
    <property type="molecule type" value="Genomic_DNA"/>
</dbReference>
<reference evidence="1 2" key="1">
    <citation type="submission" date="2013-03" db="EMBL/GenBank/DDBJ databases">
        <title>The Genome Sequence of Cladophialophora psammophila CBS 110553.</title>
        <authorList>
            <consortium name="The Broad Institute Genomics Platform"/>
            <person name="Cuomo C."/>
            <person name="de Hoog S."/>
            <person name="Gorbushina A."/>
            <person name="Walker B."/>
            <person name="Young S.K."/>
            <person name="Zeng Q."/>
            <person name="Gargeya S."/>
            <person name="Fitzgerald M."/>
            <person name="Haas B."/>
            <person name="Abouelleil A."/>
            <person name="Allen A.W."/>
            <person name="Alvarado L."/>
            <person name="Arachchi H.M."/>
            <person name="Berlin A.M."/>
            <person name="Chapman S.B."/>
            <person name="Gainer-Dewar J."/>
            <person name="Goldberg J."/>
            <person name="Griggs A."/>
            <person name="Gujja S."/>
            <person name="Hansen M."/>
            <person name="Howarth C."/>
            <person name="Imamovic A."/>
            <person name="Ireland A."/>
            <person name="Larimer J."/>
            <person name="McCowan C."/>
            <person name="Murphy C."/>
            <person name="Pearson M."/>
            <person name="Poon T.W."/>
            <person name="Priest M."/>
            <person name="Roberts A."/>
            <person name="Saif S."/>
            <person name="Shea T."/>
            <person name="Sisk P."/>
            <person name="Sykes S."/>
            <person name="Wortman J."/>
            <person name="Nusbaum C."/>
            <person name="Birren B."/>
        </authorList>
    </citation>
    <scope>NUCLEOTIDE SEQUENCE [LARGE SCALE GENOMIC DNA]</scope>
    <source>
        <strain evidence="1 2">CBS 110553</strain>
    </source>
</reference>
<accession>W9XMS1</accession>
<dbReference type="eggNOG" id="ENOG502T5NS">
    <property type="taxonomic scope" value="Eukaryota"/>
</dbReference>
<dbReference type="RefSeq" id="XP_007744243.1">
    <property type="nucleotide sequence ID" value="XM_007746053.1"/>
</dbReference>
<dbReference type="AlphaFoldDB" id="W9XMS1"/>
<proteinExistence type="predicted"/>
<dbReference type="Proteomes" id="UP000019471">
    <property type="component" value="Unassembled WGS sequence"/>
</dbReference>
<protein>
    <submittedName>
        <fullName evidence="1">Uncharacterized protein</fullName>
    </submittedName>
</protein>
<dbReference type="GeneID" id="19190170"/>
<evidence type="ECO:0000313" key="2">
    <source>
        <dbReference type="Proteomes" id="UP000019471"/>
    </source>
</evidence>